<feature type="transmembrane region" description="Helical" evidence="6">
    <location>
        <begin position="227"/>
        <end position="250"/>
    </location>
</feature>
<dbReference type="Pfam" id="PF02653">
    <property type="entry name" value="BPD_transp_2"/>
    <property type="match status" value="1"/>
</dbReference>
<feature type="transmembrane region" description="Helical" evidence="6">
    <location>
        <begin position="69"/>
        <end position="87"/>
    </location>
</feature>
<proteinExistence type="predicted"/>
<sequence length="355" mass="38712">MMVGKISARCRLFLTVLLFGLLMLGVALAEKHLNAYLVRILNTACIYVVAAVAYNLVNGVTGQFSLGPNAFMAIGGYTVALLMLPLAQKKEVYFLQPLIWPLNAFSFPPSLFIAALFLGGLFAALFALLIGIPTLRLRGDYLAIATFGFGEIVIVLANNLIPITNGALGIKGIPEYTNLWWTANWAFWTVFVVKNLVNSSFGRALKAIRENEIAAEAMGVNLFRHKLLAFVLSGFFAGVAGGLFVTLISTVSPTLFTFSMTFNLLIIIVLGGLGSITGSTITAVLFAFLQEVLREVEAPHTIGSWTFPGIPGMRMVVFSVILVALMIFYRRGLFGQRELSFEDVLHLFLGRKARA</sequence>
<dbReference type="InterPro" id="IPR001851">
    <property type="entry name" value="ABC_transp_permease"/>
</dbReference>
<reference evidence="7" key="1">
    <citation type="journal article" date="2020" name="mSystems">
        <title>Genome- and Community-Level Interaction Insights into Carbon Utilization and Element Cycling Functions of Hydrothermarchaeota in Hydrothermal Sediment.</title>
        <authorList>
            <person name="Zhou Z."/>
            <person name="Liu Y."/>
            <person name="Xu W."/>
            <person name="Pan J."/>
            <person name="Luo Z.H."/>
            <person name="Li M."/>
        </authorList>
    </citation>
    <scope>NUCLEOTIDE SEQUENCE [LARGE SCALE GENOMIC DNA]</scope>
    <source>
        <strain evidence="7">SpSt-82</strain>
    </source>
</reference>
<name>A0A7C1F0W7_9BACT</name>
<dbReference type="RefSeq" id="WP_026137190.1">
    <property type="nucleotide sequence ID" value="NZ_CP187957.1"/>
</dbReference>
<accession>A0A7C1F0W7</accession>
<dbReference type="InterPro" id="IPR043428">
    <property type="entry name" value="LivM-like"/>
</dbReference>
<feature type="transmembrane region" description="Helical" evidence="6">
    <location>
        <begin position="39"/>
        <end position="57"/>
    </location>
</feature>
<evidence type="ECO:0000256" key="6">
    <source>
        <dbReference type="SAM" id="Phobius"/>
    </source>
</evidence>
<feature type="transmembrane region" description="Helical" evidence="6">
    <location>
        <begin position="107"/>
        <end position="129"/>
    </location>
</feature>
<comment type="caution">
    <text evidence="7">The sequence shown here is derived from an EMBL/GenBank/DDBJ whole genome shotgun (WGS) entry which is preliminary data.</text>
</comment>
<dbReference type="GO" id="GO:0005886">
    <property type="term" value="C:plasma membrane"/>
    <property type="evidence" value="ECO:0007669"/>
    <property type="project" value="UniProtKB-SubCell"/>
</dbReference>
<keyword evidence="4 6" id="KW-1133">Transmembrane helix</keyword>
<evidence type="ECO:0000313" key="7">
    <source>
        <dbReference type="EMBL" id="HGY38943.1"/>
    </source>
</evidence>
<dbReference type="PANTHER" id="PTHR30482">
    <property type="entry name" value="HIGH-AFFINITY BRANCHED-CHAIN AMINO ACID TRANSPORT SYSTEM PERMEASE"/>
    <property type="match status" value="1"/>
</dbReference>
<feature type="transmembrane region" description="Helical" evidence="6">
    <location>
        <begin position="262"/>
        <end position="289"/>
    </location>
</feature>
<evidence type="ECO:0000256" key="4">
    <source>
        <dbReference type="ARBA" id="ARBA00022989"/>
    </source>
</evidence>
<evidence type="ECO:0000256" key="1">
    <source>
        <dbReference type="ARBA" id="ARBA00004651"/>
    </source>
</evidence>
<evidence type="ECO:0000256" key="2">
    <source>
        <dbReference type="ARBA" id="ARBA00022475"/>
    </source>
</evidence>
<comment type="subcellular location">
    <subcellularLocation>
        <location evidence="1">Cell membrane</location>
        <topology evidence="1">Multi-pass membrane protein</topology>
    </subcellularLocation>
</comment>
<protein>
    <submittedName>
        <fullName evidence="7">Branched-chain amino acid ABC transporter permease</fullName>
    </submittedName>
</protein>
<organism evidence="7">
    <name type="scientific">Candidatus Caldatribacterium saccharofermentans</name>
    <dbReference type="NCBI Taxonomy" id="1454753"/>
    <lineage>
        <taxon>Bacteria</taxon>
        <taxon>Pseudomonadati</taxon>
        <taxon>Atribacterota</taxon>
        <taxon>Atribacteria</taxon>
        <taxon>Atribacterales</taxon>
        <taxon>Candidatus Caldatribacteriaceae</taxon>
        <taxon>Candidatus Caldatribacterium</taxon>
    </lineage>
</organism>
<dbReference type="EMBL" id="DTIY01000026">
    <property type="protein sequence ID" value="HGY38943.1"/>
    <property type="molecule type" value="Genomic_DNA"/>
</dbReference>
<dbReference type="CDD" id="cd06581">
    <property type="entry name" value="TM_PBP1_LivM_like"/>
    <property type="match status" value="1"/>
</dbReference>
<keyword evidence="5 6" id="KW-0472">Membrane</keyword>
<dbReference type="GO" id="GO:0015658">
    <property type="term" value="F:branched-chain amino acid transmembrane transporter activity"/>
    <property type="evidence" value="ECO:0007669"/>
    <property type="project" value="InterPro"/>
</dbReference>
<feature type="transmembrane region" description="Helical" evidence="6">
    <location>
        <begin position="141"/>
        <end position="161"/>
    </location>
</feature>
<gene>
    <name evidence="7" type="ORF">ENW11_03915</name>
</gene>
<keyword evidence="3 6" id="KW-0812">Transmembrane</keyword>
<evidence type="ECO:0000256" key="5">
    <source>
        <dbReference type="ARBA" id="ARBA00023136"/>
    </source>
</evidence>
<keyword evidence="2" id="KW-1003">Cell membrane</keyword>
<evidence type="ECO:0000256" key="3">
    <source>
        <dbReference type="ARBA" id="ARBA00022692"/>
    </source>
</evidence>
<dbReference type="AlphaFoldDB" id="A0A7C1F0W7"/>
<dbReference type="PANTHER" id="PTHR30482:SF10">
    <property type="entry name" value="HIGH-AFFINITY BRANCHED-CHAIN AMINO ACID TRANSPORT PROTEIN BRAE"/>
    <property type="match status" value="1"/>
</dbReference>
<feature type="transmembrane region" description="Helical" evidence="6">
    <location>
        <begin position="309"/>
        <end position="329"/>
    </location>
</feature>